<evidence type="ECO:0000313" key="3">
    <source>
        <dbReference type="Proteomes" id="UP000481643"/>
    </source>
</evidence>
<comment type="caution">
    <text evidence="2">The sequence shown here is derived from an EMBL/GenBank/DDBJ whole genome shotgun (WGS) entry which is preliminary data.</text>
</comment>
<protein>
    <submittedName>
        <fullName evidence="2">Uncharacterized protein</fullName>
    </submittedName>
</protein>
<feature type="transmembrane region" description="Helical" evidence="1">
    <location>
        <begin position="15"/>
        <end position="35"/>
    </location>
</feature>
<keyword evidence="1" id="KW-0472">Membrane</keyword>
<gene>
    <name evidence="2" type="ORF">F9L08_28180</name>
</gene>
<evidence type="ECO:0000313" key="2">
    <source>
        <dbReference type="EMBL" id="KAB2674865.1"/>
    </source>
</evidence>
<dbReference type="EMBL" id="WBVX01000061">
    <property type="protein sequence ID" value="KAB2674865.1"/>
    <property type="molecule type" value="Genomic_DNA"/>
</dbReference>
<keyword evidence="1" id="KW-0812">Transmembrane</keyword>
<keyword evidence="1" id="KW-1133">Transmembrane helix</keyword>
<name>A0A6L3Y2Z1_9HYPH</name>
<accession>A0A6L3Y2Z1</accession>
<organism evidence="2 3">
    <name type="scientific">Brucella tritici</name>
    <dbReference type="NCBI Taxonomy" id="94626"/>
    <lineage>
        <taxon>Bacteria</taxon>
        <taxon>Pseudomonadati</taxon>
        <taxon>Pseudomonadota</taxon>
        <taxon>Alphaproteobacteria</taxon>
        <taxon>Hyphomicrobiales</taxon>
        <taxon>Brucellaceae</taxon>
        <taxon>Brucella/Ochrobactrum group</taxon>
        <taxon>Brucella</taxon>
    </lineage>
</organism>
<dbReference type="Proteomes" id="UP000481643">
    <property type="component" value="Unassembled WGS sequence"/>
</dbReference>
<evidence type="ECO:0000256" key="1">
    <source>
        <dbReference type="SAM" id="Phobius"/>
    </source>
</evidence>
<proteinExistence type="predicted"/>
<dbReference type="AlphaFoldDB" id="A0A6L3Y2Z1"/>
<dbReference type="RefSeq" id="WP_151609895.1">
    <property type="nucleotide sequence ID" value="NZ_WBVX01000061.1"/>
</dbReference>
<reference evidence="2 3" key="1">
    <citation type="submission" date="2019-09" db="EMBL/GenBank/DDBJ databases">
        <title>Taxonomic organization of the family Brucellaceae based on a phylogenomic approach.</title>
        <authorList>
            <person name="Leclercq S."/>
            <person name="Cloeckaert A."/>
            <person name="Zygmunt M.S."/>
        </authorList>
    </citation>
    <scope>NUCLEOTIDE SEQUENCE [LARGE SCALE GENOMIC DNA]</scope>
    <source>
        <strain evidence="2 3">WS1830</strain>
    </source>
</reference>
<sequence>MRLPSKGKFEWNFNTLLQLGQIAVLILGGVTIWVNRSRDIEDLAKWKLSHEAYHKERLAEVREEKGKSDQRFQTIEADIRKLSSNQESMSYQIASNTQAIKSAADNSKEIQDTLTTVRGDVRVVMEILQRLEAGQRRPMPQ</sequence>